<dbReference type="AlphaFoldDB" id="A0A840NNZ2"/>
<evidence type="ECO:0008006" key="3">
    <source>
        <dbReference type="Google" id="ProtNLM"/>
    </source>
</evidence>
<dbReference type="EMBL" id="JACHIV010000001">
    <property type="protein sequence ID" value="MBB5072078.1"/>
    <property type="molecule type" value="Genomic_DNA"/>
</dbReference>
<reference evidence="1 2" key="1">
    <citation type="submission" date="2020-08" db="EMBL/GenBank/DDBJ databases">
        <title>Sequencing the genomes of 1000 actinobacteria strains.</title>
        <authorList>
            <person name="Klenk H.-P."/>
        </authorList>
    </citation>
    <scope>NUCLEOTIDE SEQUENCE [LARGE SCALE GENOMIC DNA]</scope>
    <source>
        <strain evidence="1 2">DSM 45582</strain>
    </source>
</reference>
<dbReference type="Proteomes" id="UP000580474">
    <property type="component" value="Unassembled WGS sequence"/>
</dbReference>
<organism evidence="1 2">
    <name type="scientific">Saccharopolyspora gloriosae</name>
    <dbReference type="NCBI Taxonomy" id="455344"/>
    <lineage>
        <taxon>Bacteria</taxon>
        <taxon>Bacillati</taxon>
        <taxon>Actinomycetota</taxon>
        <taxon>Actinomycetes</taxon>
        <taxon>Pseudonocardiales</taxon>
        <taxon>Pseudonocardiaceae</taxon>
        <taxon>Saccharopolyspora</taxon>
    </lineage>
</organism>
<dbReference type="RefSeq" id="WP_184483163.1">
    <property type="nucleotide sequence ID" value="NZ_JACHIV010000001.1"/>
</dbReference>
<sequence length="101" mass="10332">MAGIRIETDELARHAEALRAAGSAVGEAGRERGAAPSGADFGAWGAAAAEPYDRLVGALRQRIFGTAHAVADAGDELAAVLARHEADDEDHAAELGREGEA</sequence>
<comment type="caution">
    <text evidence="1">The sequence shown here is derived from an EMBL/GenBank/DDBJ whole genome shotgun (WGS) entry which is preliminary data.</text>
</comment>
<name>A0A840NNZ2_9PSEU</name>
<proteinExistence type="predicted"/>
<evidence type="ECO:0000313" key="1">
    <source>
        <dbReference type="EMBL" id="MBB5072078.1"/>
    </source>
</evidence>
<accession>A0A840NNZ2</accession>
<evidence type="ECO:0000313" key="2">
    <source>
        <dbReference type="Proteomes" id="UP000580474"/>
    </source>
</evidence>
<gene>
    <name evidence="1" type="ORF">BJ969_005166</name>
</gene>
<keyword evidence="2" id="KW-1185">Reference proteome</keyword>
<protein>
    <recommendedName>
        <fullName evidence="3">Excreted virulence factor EspC (Type VII ESX diderm)</fullName>
    </recommendedName>
</protein>